<keyword evidence="5 6" id="KW-0472">Membrane</keyword>
<proteinExistence type="predicted"/>
<feature type="transmembrane region" description="Helical" evidence="6">
    <location>
        <begin position="154"/>
        <end position="178"/>
    </location>
</feature>
<reference evidence="8 9" key="1">
    <citation type="submission" date="2018-08" db="EMBL/GenBank/DDBJ databases">
        <title>Hydrogenophaga sp. LA-38 isolated from sludge.</title>
        <authorList>
            <person name="Im W.-T."/>
        </authorList>
    </citation>
    <scope>NUCLEOTIDE SEQUENCE [LARGE SCALE GENOMIC DNA]</scope>
    <source>
        <strain evidence="8 9">LA-38</strain>
    </source>
</reference>
<gene>
    <name evidence="8" type="ORF">DY262_11010</name>
</gene>
<evidence type="ECO:0000313" key="8">
    <source>
        <dbReference type="EMBL" id="RFP78624.1"/>
    </source>
</evidence>
<dbReference type="Proteomes" id="UP000261931">
    <property type="component" value="Unassembled WGS sequence"/>
</dbReference>
<feature type="transmembrane region" description="Helical" evidence="6">
    <location>
        <begin position="556"/>
        <end position="582"/>
    </location>
</feature>
<protein>
    <recommendedName>
        <fullName evidence="7">O-antigen ligase-related domain-containing protein</fullName>
    </recommendedName>
</protein>
<comment type="subcellular location">
    <subcellularLocation>
        <location evidence="1">Cell membrane</location>
        <topology evidence="1">Multi-pass membrane protein</topology>
    </subcellularLocation>
</comment>
<feature type="transmembrane region" description="Helical" evidence="6">
    <location>
        <begin position="124"/>
        <end position="142"/>
    </location>
</feature>
<dbReference type="GO" id="GO:0005886">
    <property type="term" value="C:plasma membrane"/>
    <property type="evidence" value="ECO:0007669"/>
    <property type="project" value="UniProtKB-SubCell"/>
</dbReference>
<feature type="transmembrane region" description="Helical" evidence="6">
    <location>
        <begin position="653"/>
        <end position="674"/>
    </location>
</feature>
<evidence type="ECO:0000256" key="1">
    <source>
        <dbReference type="ARBA" id="ARBA00004651"/>
    </source>
</evidence>
<evidence type="ECO:0000313" key="9">
    <source>
        <dbReference type="Proteomes" id="UP000261931"/>
    </source>
</evidence>
<sequence>MLSSTVRRSATAVAGLSLFGVALFLASPQGLLAQLHQLSLTTAFWVTLLAISNLAVVAFRFWRVLRHCNIPLSWETAWRACLSGNLASLAFIPLLAQVAGRQAILHRMGVSPVTTASVSALERVLLAGTSAMAACAGAGYLMGQEALQRFVAQLALPQLSLVVGVAALVVFGFTRSAFESRLIRRSLSRRVFSASLETLGITVIGHALIVAAFVVAFSAVGVDLSPMQLLAAAAIVSFAASLPLSVGGWGVRELASVMVLGGLGVDAATAMAGSVAVGLCSTLAILLTSTGLLKRPLRSSPSITAKPLRMDRHDLENTASWLLGMTTVALVFFQVHLDLGGHVVNVNVGDPFAMLALSAVGLWLVSQRTLPSWTLAGFNTWLLCFSAALLLAFAVGAARMGITPWALGNKLTGWLVLLGYLSAGYLLARDHGRVGVLRMIEVALVVICTIVWAKVIIRATPWFPGQLAAEPINFEGFSGNRNALAFQLCAVLAVTLGHLRILSRRLIERPWLHAALLGGLSTVLLGIVLTGSRTGMGVAAALLLAAFFSQPTMRKIILTSVLGACIAWLVVTQLASAIHWVFSSLGAGEAAGSVGSVGSGFSEDTSDGLRWRANHAALEMWWQSPWLGAGLGSFIHGSEARFGETLTIHSTPLWILAEFGLVGVAVMAFAVFIVCRHLWRHRPLDARNLSAALLLIGFALFSQLHEMLYQRTLWLFLGALLAAQIHRRPSE</sequence>
<dbReference type="Pfam" id="PF04932">
    <property type="entry name" value="Wzy_C"/>
    <property type="match status" value="1"/>
</dbReference>
<feature type="transmembrane region" description="Helical" evidence="6">
    <location>
        <begin position="43"/>
        <end position="62"/>
    </location>
</feature>
<feature type="transmembrane region" description="Helical" evidence="6">
    <location>
        <begin position="440"/>
        <end position="463"/>
    </location>
</feature>
<dbReference type="AlphaFoldDB" id="A0A372EIZ3"/>
<keyword evidence="2" id="KW-1003">Cell membrane</keyword>
<evidence type="ECO:0000256" key="5">
    <source>
        <dbReference type="ARBA" id="ARBA00023136"/>
    </source>
</evidence>
<dbReference type="InterPro" id="IPR007016">
    <property type="entry name" value="O-antigen_ligase-rel_domated"/>
</dbReference>
<dbReference type="EMBL" id="QVLS01000006">
    <property type="protein sequence ID" value="RFP78624.1"/>
    <property type="molecule type" value="Genomic_DNA"/>
</dbReference>
<feature type="transmembrane region" description="Helical" evidence="6">
    <location>
        <begin position="229"/>
        <end position="251"/>
    </location>
</feature>
<accession>A0A372EIZ3</accession>
<feature type="transmembrane region" description="Helical" evidence="6">
    <location>
        <begin position="511"/>
        <end position="528"/>
    </location>
</feature>
<dbReference type="PANTHER" id="PTHR37422">
    <property type="entry name" value="TEICHURONIC ACID BIOSYNTHESIS PROTEIN TUAE"/>
    <property type="match status" value="1"/>
</dbReference>
<feature type="transmembrane region" description="Helical" evidence="6">
    <location>
        <begin position="378"/>
        <end position="399"/>
    </location>
</feature>
<keyword evidence="4 6" id="KW-1133">Transmembrane helix</keyword>
<feature type="transmembrane region" description="Helical" evidence="6">
    <location>
        <begin position="198"/>
        <end position="222"/>
    </location>
</feature>
<feature type="transmembrane region" description="Helical" evidence="6">
    <location>
        <begin position="411"/>
        <end position="428"/>
    </location>
</feature>
<comment type="caution">
    <text evidence="8">The sequence shown here is derived from an EMBL/GenBank/DDBJ whole genome shotgun (WGS) entry which is preliminary data.</text>
</comment>
<dbReference type="RefSeq" id="WP_116958923.1">
    <property type="nucleotide sequence ID" value="NZ_QVLS01000006.1"/>
</dbReference>
<evidence type="ECO:0000256" key="4">
    <source>
        <dbReference type="ARBA" id="ARBA00022989"/>
    </source>
</evidence>
<feature type="transmembrane region" description="Helical" evidence="6">
    <location>
        <begin position="534"/>
        <end position="549"/>
    </location>
</feature>
<dbReference type="Pfam" id="PF03706">
    <property type="entry name" value="LPG_synthase_TM"/>
    <property type="match status" value="1"/>
</dbReference>
<organism evidence="8 9">
    <name type="scientific">Hydrogenophaga borbori</name>
    <dbReference type="NCBI Taxonomy" id="2294117"/>
    <lineage>
        <taxon>Bacteria</taxon>
        <taxon>Pseudomonadati</taxon>
        <taxon>Pseudomonadota</taxon>
        <taxon>Betaproteobacteria</taxon>
        <taxon>Burkholderiales</taxon>
        <taxon>Comamonadaceae</taxon>
        <taxon>Hydrogenophaga</taxon>
    </lineage>
</organism>
<evidence type="ECO:0000256" key="3">
    <source>
        <dbReference type="ARBA" id="ARBA00022692"/>
    </source>
</evidence>
<feature type="transmembrane region" description="Helical" evidence="6">
    <location>
        <begin position="82"/>
        <end position="104"/>
    </location>
</feature>
<evidence type="ECO:0000256" key="6">
    <source>
        <dbReference type="SAM" id="Phobius"/>
    </source>
</evidence>
<feature type="transmembrane region" description="Helical" evidence="6">
    <location>
        <begin position="349"/>
        <end position="366"/>
    </location>
</feature>
<dbReference type="InterPro" id="IPR022791">
    <property type="entry name" value="L-PG_synthase/AglD"/>
</dbReference>
<evidence type="ECO:0000256" key="2">
    <source>
        <dbReference type="ARBA" id="ARBA00022475"/>
    </source>
</evidence>
<name>A0A372EIZ3_9BURK</name>
<keyword evidence="9" id="KW-1185">Reference proteome</keyword>
<evidence type="ECO:0000259" key="7">
    <source>
        <dbReference type="Pfam" id="PF04932"/>
    </source>
</evidence>
<feature type="domain" description="O-antigen ligase-related" evidence="7">
    <location>
        <begin position="521"/>
        <end position="667"/>
    </location>
</feature>
<feature type="transmembrane region" description="Helical" evidence="6">
    <location>
        <begin position="686"/>
        <end position="702"/>
    </location>
</feature>
<feature type="transmembrane region" description="Helical" evidence="6">
    <location>
        <begin position="271"/>
        <end position="293"/>
    </location>
</feature>
<feature type="transmembrane region" description="Helical" evidence="6">
    <location>
        <begin position="319"/>
        <end position="337"/>
    </location>
</feature>
<keyword evidence="3 6" id="KW-0812">Transmembrane</keyword>
<dbReference type="InterPro" id="IPR051533">
    <property type="entry name" value="WaaL-like"/>
</dbReference>
<dbReference type="PANTHER" id="PTHR37422:SF13">
    <property type="entry name" value="LIPOPOLYSACCHARIDE BIOSYNTHESIS PROTEIN PA4999-RELATED"/>
    <property type="match status" value="1"/>
</dbReference>
<feature type="transmembrane region" description="Helical" evidence="6">
    <location>
        <begin position="483"/>
        <end position="499"/>
    </location>
</feature>